<dbReference type="Pfam" id="PF03703">
    <property type="entry name" value="bPH_2"/>
    <property type="match status" value="4"/>
</dbReference>
<dbReference type="Proteomes" id="UP000680365">
    <property type="component" value="Unassembled WGS sequence"/>
</dbReference>
<gene>
    <name evidence="3" type="ORF">VAMP_62n102</name>
</gene>
<keyword evidence="4" id="KW-1185">Reference proteome</keyword>
<accession>A0ABS5QLB7</accession>
<dbReference type="EMBL" id="JAEDAM010000029">
    <property type="protein sequence ID" value="MBS8121991.1"/>
    <property type="molecule type" value="Genomic_DNA"/>
</dbReference>
<dbReference type="InterPro" id="IPR005182">
    <property type="entry name" value="YdbS-like_PH"/>
</dbReference>
<comment type="caution">
    <text evidence="3">The sequence shown here is derived from an EMBL/GenBank/DDBJ whole genome shotgun (WGS) entry which is preliminary data.</text>
</comment>
<evidence type="ECO:0000256" key="1">
    <source>
        <dbReference type="SAM" id="Phobius"/>
    </source>
</evidence>
<feature type="transmembrane region" description="Helical" evidence="1">
    <location>
        <begin position="547"/>
        <end position="567"/>
    </location>
</feature>
<feature type="transmembrane region" description="Helical" evidence="1">
    <location>
        <begin position="703"/>
        <end position="725"/>
    </location>
</feature>
<feature type="transmembrane region" description="Helical" evidence="1">
    <location>
        <begin position="731"/>
        <end position="748"/>
    </location>
</feature>
<dbReference type="RefSeq" id="WP_213349046.1">
    <property type="nucleotide sequence ID" value="NZ_JAEDAM010000029.1"/>
</dbReference>
<evidence type="ECO:0000313" key="4">
    <source>
        <dbReference type="Proteomes" id="UP000680365"/>
    </source>
</evidence>
<protein>
    <submittedName>
        <fullName evidence="3">Membrane protein, containing Pleckstrin homology domain</fullName>
    </submittedName>
</protein>
<keyword evidence="1" id="KW-0812">Transmembrane</keyword>
<feature type="domain" description="YdbS-like PH" evidence="2">
    <location>
        <begin position="113"/>
        <end position="188"/>
    </location>
</feature>
<feature type="transmembrane region" description="Helical" evidence="1">
    <location>
        <begin position="59"/>
        <end position="81"/>
    </location>
</feature>
<feature type="domain" description="YdbS-like PH" evidence="2">
    <location>
        <begin position="446"/>
        <end position="518"/>
    </location>
</feature>
<dbReference type="PANTHER" id="PTHR37938:SF1">
    <property type="entry name" value="BLL0215 PROTEIN"/>
    <property type="match status" value="1"/>
</dbReference>
<proteinExistence type="predicted"/>
<reference evidence="3 4" key="1">
    <citation type="journal article" date="2021" name="Nat. Commun.">
        <title>Reductive evolution and unique predatory mode in the CPR bacterium Vampirococcus lugosii.</title>
        <authorList>
            <person name="Moreira D."/>
            <person name="Zivanovic Y."/>
            <person name="Lopez-Archilla A.I."/>
            <person name="Iniesto M."/>
            <person name="Lopez-Garcia P."/>
        </authorList>
    </citation>
    <scope>NUCLEOTIDE SEQUENCE [LARGE SCALE GENOMIC DNA]</scope>
    <source>
        <strain evidence="3">Chiprana</strain>
    </source>
</reference>
<feature type="transmembrane region" description="Helical" evidence="1">
    <location>
        <begin position="573"/>
        <end position="596"/>
    </location>
</feature>
<dbReference type="PANTHER" id="PTHR37938">
    <property type="entry name" value="BLL0215 PROTEIN"/>
    <property type="match status" value="1"/>
</dbReference>
<feature type="transmembrane region" description="Helical" evidence="1">
    <location>
        <begin position="213"/>
        <end position="235"/>
    </location>
</feature>
<sequence length="829" mass="97117">MKTNIKCPECQNSFEIQENKLEKDIECPHCYNVFSPKMQDKNEIYQKNKEFKPYKSSYIIFNSFLLWLGILSAIISLFLIFFLGKVFAILFIVSFIIGAIGFWLVNIMYDKERYLIKDNEIIYGYGTLFQDNEVKLNFKKIVQVKTTLGFFQWNIFGTGTVIIKSAGSGTTNVNIYNVKNPLQLHNLIHSVMKENGFNLSKEKLVQEAKPHTLGVILDILGKYLGIIIFILVPLIPAILDIDNQVNLIINLGFILILLLTVIIPTIFLYLDTKRRYYRVFTDAVYFTDGFLTRRYSFIPFENISDVANDQNFLEKIFGIHDVRLSGQGSNNQFIFKNILYGEIMMENIRYLKDKTILSTSSQKNNFEQKEKSGNLVEENGNIDNEIDEQIGYKNYLEEALDYDKSFEARYKMDMLKSIASTIPFIIIPPVFIILLIYKIIIVKSYDFVVKKDSIESQFSFLSNKQDIFSIERITKLNFEESLIDKLFGTCSIRFSSIGSGYDIVFRDIKKTENLYQNIKNKLGLKEDNLLKKFDINFNIIEYIKSEILTVITFVSIFIPLSIFLIFFTYRIEIFFSVLILFILIFLIKIFYLKYYYSSDWYYHNMYKNMIESINGIIIQKKSYSLIRYLKGIKIKKYPFTNTGSIYINVAGEQVINTNNGNYVKSNYIQIDFIKNVFEKLNQIDQLLSVNKLDTTELKNDKPCIYNSLVPLFIVLFILCAVLMLLDLILGILGLIISMIIIFLIRWYIKIQFFSIQKDRVLYSYGIIYKKYHSIRLDRIDFVESYQGLINKIFKNGNVYIYTIGSSKTEMTVNNIDDYQEFYQKLKDYK</sequence>
<feature type="transmembrane region" description="Helical" evidence="1">
    <location>
        <begin position="418"/>
        <end position="440"/>
    </location>
</feature>
<evidence type="ECO:0000313" key="3">
    <source>
        <dbReference type="EMBL" id="MBS8121991.1"/>
    </source>
</evidence>
<feature type="domain" description="YdbS-like PH" evidence="2">
    <location>
        <begin position="277"/>
        <end position="332"/>
    </location>
</feature>
<keyword evidence="1" id="KW-0472">Membrane</keyword>
<feature type="transmembrane region" description="Helical" evidence="1">
    <location>
        <begin position="87"/>
        <end position="109"/>
    </location>
</feature>
<organism evidence="3 4">
    <name type="scientific">Candidatus Vampirococcus lugosii</name>
    <dbReference type="NCBI Taxonomy" id="2789015"/>
    <lineage>
        <taxon>Bacteria</taxon>
        <taxon>Candidatus Absconditibacteriota</taxon>
        <taxon>Vampirococcus</taxon>
    </lineage>
</organism>
<keyword evidence="1" id="KW-1133">Transmembrane helix</keyword>
<evidence type="ECO:0000259" key="2">
    <source>
        <dbReference type="Pfam" id="PF03703"/>
    </source>
</evidence>
<feature type="transmembrane region" description="Helical" evidence="1">
    <location>
        <begin position="247"/>
        <end position="270"/>
    </location>
</feature>
<feature type="domain" description="YdbS-like PH" evidence="2">
    <location>
        <begin position="753"/>
        <end position="824"/>
    </location>
</feature>
<name>A0ABS5QLB7_9BACT</name>